<accession>A0ABD5Z007</accession>
<keyword evidence="1" id="KW-0812">Transmembrane</keyword>
<feature type="transmembrane region" description="Helical" evidence="1">
    <location>
        <begin position="122"/>
        <end position="139"/>
    </location>
</feature>
<evidence type="ECO:0000313" key="2">
    <source>
        <dbReference type="EMBL" id="MFC7198405.1"/>
    </source>
</evidence>
<comment type="caution">
    <text evidence="2">The sequence shown here is derived from an EMBL/GenBank/DDBJ whole genome shotgun (WGS) entry which is preliminary data.</text>
</comment>
<keyword evidence="1" id="KW-1133">Transmembrane helix</keyword>
<feature type="transmembrane region" description="Helical" evidence="1">
    <location>
        <begin position="95"/>
        <end position="116"/>
    </location>
</feature>
<sequence length="341" mass="36279">MFVLLSGVSIAGIGILAKRYEKLTAKTALSVIFTGIVVGVIGAVLFDALSPDPTYLATSMPFSRAWYPLIGVTAGLTVVVASFFIGWIRWPTRPRYMVIGMLSGGWILYPYIVPGFASKNPLGYALVLGTPLFIGYVLWTDTRHVFRTVLRDPIPRRFGAGIATVTGFFFLSITGYLSFFPDEDVPAGTVVTVLPAKYQLVVWPTLEILVPKVPFFLALSVGEIAIVGTLSVLVGLQASLIARKWLVDEGAGFMKNTANTSAIVGSCTCGCCGPLVAKVLILAAGPSVAAPLYWVFVDTASPLSVVFIVGSMLLFTGSILHSVAEVGRSDRSTAIASAQTN</sequence>
<protein>
    <submittedName>
        <fullName evidence="2">Uncharacterized protein</fullName>
    </submittedName>
</protein>
<reference evidence="2 3" key="1">
    <citation type="journal article" date="2019" name="Int. J. Syst. Evol. Microbiol.">
        <title>The Global Catalogue of Microorganisms (GCM) 10K type strain sequencing project: providing services to taxonomists for standard genome sequencing and annotation.</title>
        <authorList>
            <consortium name="The Broad Institute Genomics Platform"/>
            <consortium name="The Broad Institute Genome Sequencing Center for Infectious Disease"/>
            <person name="Wu L."/>
            <person name="Ma J."/>
        </authorList>
    </citation>
    <scope>NUCLEOTIDE SEQUENCE [LARGE SCALE GENOMIC DNA]</scope>
    <source>
        <strain evidence="2 3">XZGYJ-43</strain>
    </source>
</reference>
<organism evidence="2 3">
    <name type="scientific">Halospeciosus flavus</name>
    <dbReference type="NCBI Taxonomy" id="3032283"/>
    <lineage>
        <taxon>Archaea</taxon>
        <taxon>Methanobacteriati</taxon>
        <taxon>Methanobacteriota</taxon>
        <taxon>Stenosarchaea group</taxon>
        <taxon>Halobacteria</taxon>
        <taxon>Halobacteriales</taxon>
        <taxon>Halobacteriaceae</taxon>
        <taxon>Halospeciosus</taxon>
    </lineage>
</organism>
<keyword evidence="1" id="KW-0472">Membrane</keyword>
<feature type="transmembrane region" description="Helical" evidence="1">
    <location>
        <begin position="213"/>
        <end position="236"/>
    </location>
</feature>
<evidence type="ECO:0000313" key="3">
    <source>
        <dbReference type="Proteomes" id="UP001596447"/>
    </source>
</evidence>
<proteinExistence type="predicted"/>
<dbReference type="Proteomes" id="UP001596447">
    <property type="component" value="Unassembled WGS sequence"/>
</dbReference>
<feature type="transmembrane region" description="Helical" evidence="1">
    <location>
        <begin position="302"/>
        <end position="323"/>
    </location>
</feature>
<dbReference type="RefSeq" id="WP_382267855.1">
    <property type="nucleotide sequence ID" value="NZ_JBHTAR010000004.1"/>
</dbReference>
<dbReference type="EMBL" id="JBHTAR010000004">
    <property type="protein sequence ID" value="MFC7198405.1"/>
    <property type="molecule type" value="Genomic_DNA"/>
</dbReference>
<feature type="transmembrane region" description="Helical" evidence="1">
    <location>
        <begin position="66"/>
        <end position="88"/>
    </location>
</feature>
<keyword evidence="3" id="KW-1185">Reference proteome</keyword>
<dbReference type="AlphaFoldDB" id="A0ABD5Z007"/>
<gene>
    <name evidence="2" type="ORF">ACFQJ9_02850</name>
</gene>
<feature type="transmembrane region" description="Helical" evidence="1">
    <location>
        <begin position="160"/>
        <end position="179"/>
    </location>
</feature>
<name>A0ABD5Z007_9EURY</name>
<evidence type="ECO:0000256" key="1">
    <source>
        <dbReference type="SAM" id="Phobius"/>
    </source>
</evidence>
<feature type="transmembrane region" description="Helical" evidence="1">
    <location>
        <begin position="28"/>
        <end position="46"/>
    </location>
</feature>